<dbReference type="PROSITE" id="PS00028">
    <property type="entry name" value="ZINC_FINGER_C2H2_1"/>
    <property type="match status" value="1"/>
</dbReference>
<feature type="domain" description="C2H2-type" evidence="12">
    <location>
        <begin position="271"/>
        <end position="291"/>
    </location>
</feature>
<feature type="domain" description="C2H2-type" evidence="12">
    <location>
        <begin position="243"/>
        <end position="270"/>
    </location>
</feature>
<proteinExistence type="inferred from homology"/>
<dbReference type="GO" id="GO:0000978">
    <property type="term" value="F:RNA polymerase II cis-regulatory region sequence-specific DNA binding"/>
    <property type="evidence" value="ECO:0007669"/>
    <property type="project" value="TreeGrafter"/>
</dbReference>
<dbReference type="GO" id="GO:0008270">
    <property type="term" value="F:zinc ion binding"/>
    <property type="evidence" value="ECO:0007669"/>
    <property type="project" value="UniProtKB-KW"/>
</dbReference>
<reference evidence="13 14" key="1">
    <citation type="submission" date="2009-06" db="EMBL/GenBank/DDBJ databases">
        <title>The Genome Sequence of Loxodonta africana (African elephant).</title>
        <authorList>
            <person name="Di Palma F."/>
            <person name="Heiman D."/>
            <person name="Young S."/>
            <person name="Johnson J."/>
            <person name="Lander E.S."/>
            <person name="Lindblad-Toh K."/>
        </authorList>
    </citation>
    <scope>NUCLEOTIDE SEQUENCE [LARGE SCALE GENOMIC DNA]</scope>
    <source>
        <strain evidence="13 14">Isolate ISIS603380</strain>
    </source>
</reference>
<evidence type="ECO:0000256" key="2">
    <source>
        <dbReference type="ARBA" id="ARBA00006991"/>
    </source>
</evidence>
<name>G3TRZ8_LOXAF</name>
<accession>G3TRZ8</accession>
<reference evidence="13" key="2">
    <citation type="submission" date="2025-08" db="UniProtKB">
        <authorList>
            <consortium name="Ensembl"/>
        </authorList>
    </citation>
    <scope>IDENTIFICATION</scope>
    <source>
        <strain evidence="13">Isolate ISIS603380</strain>
    </source>
</reference>
<dbReference type="GO" id="GO:0005634">
    <property type="term" value="C:nucleus"/>
    <property type="evidence" value="ECO:0007669"/>
    <property type="project" value="UniProtKB-SubCell"/>
</dbReference>
<comment type="similarity">
    <text evidence="2">Belongs to the krueppel C2H2-type zinc-finger protein family.</text>
</comment>
<organism evidence="13 14">
    <name type="scientific">Loxodonta africana</name>
    <name type="common">African elephant</name>
    <dbReference type="NCBI Taxonomy" id="9785"/>
    <lineage>
        <taxon>Eukaryota</taxon>
        <taxon>Metazoa</taxon>
        <taxon>Chordata</taxon>
        <taxon>Craniata</taxon>
        <taxon>Vertebrata</taxon>
        <taxon>Euteleostomi</taxon>
        <taxon>Mammalia</taxon>
        <taxon>Eutheria</taxon>
        <taxon>Afrotheria</taxon>
        <taxon>Proboscidea</taxon>
        <taxon>Elephantidae</taxon>
        <taxon>Loxodonta</taxon>
    </lineage>
</organism>
<dbReference type="PANTHER" id="PTHR23226">
    <property type="entry name" value="ZINC FINGER AND SCAN DOMAIN-CONTAINING"/>
    <property type="match status" value="1"/>
</dbReference>
<sequence length="291" mass="32154">LQKMLKESPDGAERRKNRTSGSRGTLPCPFHCGVVPPERPFLVWLGQPAAVPVQVRLWPWGGRSSCQDLLSSLFKAFGCWECGLTAACLLDLIHHQSYADDEPYCCPECKTSRRGPDLIKHHWKRTGKKTYSRTTVAAASAPISSKHRLSHSGHRPHKCPECGEAFGRSLDLAKLQPGAHRSVPYHCWDCSKNFSLSSDLFAPPLANTREKALNAALCCGKNFTNSSDCPWHHRTHKGSGPSNTCSKCSKSFSQSSYLLIHQVAHSGEKPYVCLQCARAFACSSNLGQHQR</sequence>
<dbReference type="GeneTree" id="ENSGT01150000286939"/>
<dbReference type="PANTHER" id="PTHR23226:SF416">
    <property type="entry name" value="FI01424P"/>
    <property type="match status" value="1"/>
</dbReference>
<dbReference type="Proteomes" id="UP000007646">
    <property type="component" value="Unassembled WGS sequence"/>
</dbReference>
<dbReference type="Pfam" id="PF00096">
    <property type="entry name" value="zf-C2H2"/>
    <property type="match status" value="1"/>
</dbReference>
<evidence type="ECO:0000256" key="6">
    <source>
        <dbReference type="ARBA" id="ARBA00022833"/>
    </source>
</evidence>
<dbReference type="Ensembl" id="ENSLAFT00000032326.1">
    <property type="protein sequence ID" value="ENSLAFP00000018356.1"/>
    <property type="gene ID" value="ENSLAFG00000031295.1"/>
</dbReference>
<keyword evidence="7" id="KW-0805">Transcription regulation</keyword>
<dbReference type="PROSITE" id="PS50157">
    <property type="entry name" value="ZINC_FINGER_C2H2_2"/>
    <property type="match status" value="3"/>
</dbReference>
<dbReference type="InterPro" id="IPR036236">
    <property type="entry name" value="Znf_C2H2_sf"/>
</dbReference>
<dbReference type="FunFam" id="3.30.160.60:FF:001016">
    <property type="entry name" value="zinc finger protein 850-like"/>
    <property type="match status" value="1"/>
</dbReference>
<feature type="compositionally biased region" description="Basic and acidic residues" evidence="11">
    <location>
        <begin position="1"/>
        <end position="14"/>
    </location>
</feature>
<evidence type="ECO:0000259" key="12">
    <source>
        <dbReference type="PROSITE" id="PS50157"/>
    </source>
</evidence>
<keyword evidence="3" id="KW-0479">Metal-binding</keyword>
<evidence type="ECO:0000313" key="13">
    <source>
        <dbReference type="Ensembl" id="ENSLAFP00000018356.1"/>
    </source>
</evidence>
<evidence type="ECO:0000256" key="5">
    <source>
        <dbReference type="ARBA" id="ARBA00022771"/>
    </source>
</evidence>
<dbReference type="InterPro" id="IPR013087">
    <property type="entry name" value="Znf_C2H2_type"/>
</dbReference>
<dbReference type="SMART" id="SM00355">
    <property type="entry name" value="ZnF_C2H2"/>
    <property type="match status" value="3"/>
</dbReference>
<keyword evidence="8" id="KW-0804">Transcription</keyword>
<evidence type="ECO:0000256" key="4">
    <source>
        <dbReference type="ARBA" id="ARBA00022737"/>
    </source>
</evidence>
<dbReference type="Gene3D" id="3.30.160.60">
    <property type="entry name" value="Classic Zinc Finger"/>
    <property type="match status" value="4"/>
</dbReference>
<reference evidence="13" key="3">
    <citation type="submission" date="2025-09" db="UniProtKB">
        <authorList>
            <consortium name="Ensembl"/>
        </authorList>
    </citation>
    <scope>IDENTIFICATION</scope>
    <source>
        <strain evidence="13">Isolate ISIS603380</strain>
    </source>
</reference>
<dbReference type="eggNOG" id="KOG1721">
    <property type="taxonomic scope" value="Eukaryota"/>
</dbReference>
<keyword evidence="4" id="KW-0677">Repeat</keyword>
<evidence type="ECO:0000256" key="3">
    <source>
        <dbReference type="ARBA" id="ARBA00022723"/>
    </source>
</evidence>
<dbReference type="SUPFAM" id="SSF57667">
    <property type="entry name" value="beta-beta-alpha zinc fingers"/>
    <property type="match status" value="3"/>
</dbReference>
<feature type="domain" description="C2H2-type" evidence="12">
    <location>
        <begin position="219"/>
        <end position="241"/>
    </location>
</feature>
<keyword evidence="6" id="KW-0862">Zinc</keyword>
<evidence type="ECO:0000256" key="7">
    <source>
        <dbReference type="ARBA" id="ARBA00023015"/>
    </source>
</evidence>
<dbReference type="InParanoid" id="G3TRZ8"/>
<dbReference type="HOGENOM" id="CLU_002678_2_1_1"/>
<evidence type="ECO:0000256" key="11">
    <source>
        <dbReference type="SAM" id="MobiDB-lite"/>
    </source>
</evidence>
<dbReference type="FunFam" id="3.30.160.60:FF:000012">
    <property type="entry name" value="RB-associated KRAB zinc finger protein-like"/>
    <property type="match status" value="1"/>
</dbReference>
<evidence type="ECO:0000313" key="14">
    <source>
        <dbReference type="Proteomes" id="UP000007646"/>
    </source>
</evidence>
<evidence type="ECO:0000256" key="10">
    <source>
        <dbReference type="PROSITE-ProRule" id="PRU00042"/>
    </source>
</evidence>
<dbReference type="AlphaFoldDB" id="G3TRZ8"/>
<keyword evidence="5 10" id="KW-0863">Zinc-finger</keyword>
<keyword evidence="9" id="KW-0539">Nucleus</keyword>
<keyword evidence="14" id="KW-1185">Reference proteome</keyword>
<feature type="region of interest" description="Disordered" evidence="11">
    <location>
        <begin position="1"/>
        <end position="24"/>
    </location>
</feature>
<dbReference type="GO" id="GO:0000981">
    <property type="term" value="F:DNA-binding transcription factor activity, RNA polymerase II-specific"/>
    <property type="evidence" value="ECO:0007669"/>
    <property type="project" value="TreeGrafter"/>
</dbReference>
<protein>
    <recommendedName>
        <fullName evidence="12">C2H2-type domain-containing protein</fullName>
    </recommendedName>
</protein>
<comment type="subcellular location">
    <subcellularLocation>
        <location evidence="1">Nucleus</location>
    </subcellularLocation>
</comment>
<evidence type="ECO:0000256" key="8">
    <source>
        <dbReference type="ARBA" id="ARBA00023163"/>
    </source>
</evidence>
<evidence type="ECO:0000256" key="1">
    <source>
        <dbReference type="ARBA" id="ARBA00004123"/>
    </source>
</evidence>
<evidence type="ECO:0000256" key="9">
    <source>
        <dbReference type="ARBA" id="ARBA00023242"/>
    </source>
</evidence>